<dbReference type="EMBL" id="BGPR01054469">
    <property type="protein sequence ID" value="GBO31208.1"/>
    <property type="molecule type" value="Genomic_DNA"/>
</dbReference>
<dbReference type="EMBL" id="BGPR01054506">
    <property type="protein sequence ID" value="GBO31244.1"/>
    <property type="molecule type" value="Genomic_DNA"/>
</dbReference>
<evidence type="ECO:0000313" key="2">
    <source>
        <dbReference type="EMBL" id="GBO31208.1"/>
    </source>
</evidence>
<dbReference type="Proteomes" id="UP000499080">
    <property type="component" value="Unassembled WGS sequence"/>
</dbReference>
<evidence type="ECO:0000313" key="3">
    <source>
        <dbReference type="EMBL" id="GBO31244.1"/>
    </source>
</evidence>
<reference evidence="3 4" key="1">
    <citation type="journal article" date="2019" name="Sci. Rep.">
        <title>Orb-weaving spider Araneus ventricosus genome elucidates the spidroin gene catalogue.</title>
        <authorList>
            <person name="Kono N."/>
            <person name="Nakamura H."/>
            <person name="Ohtoshi R."/>
            <person name="Moran D.A.P."/>
            <person name="Shinohara A."/>
            <person name="Yoshida Y."/>
            <person name="Fujiwara M."/>
            <person name="Mori M."/>
            <person name="Tomita M."/>
            <person name="Arakawa K."/>
        </authorList>
    </citation>
    <scope>NUCLEOTIDE SEQUENCE [LARGE SCALE GENOMIC DNA]</scope>
</reference>
<dbReference type="EMBL" id="BGPR01054374">
    <property type="protein sequence ID" value="GBO31149.1"/>
    <property type="molecule type" value="Genomic_DNA"/>
</dbReference>
<protein>
    <submittedName>
        <fullName evidence="3">Uncharacterized protein</fullName>
    </submittedName>
</protein>
<dbReference type="AlphaFoldDB" id="A0A4Y2W3Z0"/>
<evidence type="ECO:0000313" key="4">
    <source>
        <dbReference type="Proteomes" id="UP000499080"/>
    </source>
</evidence>
<feature type="non-terminal residue" evidence="3">
    <location>
        <position position="99"/>
    </location>
</feature>
<accession>A0A4Y2W3Z0</accession>
<evidence type="ECO:0000313" key="1">
    <source>
        <dbReference type="EMBL" id="GBO31149.1"/>
    </source>
</evidence>
<sequence length="99" mass="11908">MTMKMKTTKQIEKVTWKQADERFADFYKICQEMSIYVSHDVVKLNCNNKFLKLRCESCKQRDIRNYVITLRNASHLHDNMCANELRILEFLQMASEKLR</sequence>
<organism evidence="3 4">
    <name type="scientific">Araneus ventricosus</name>
    <name type="common">Orbweaver spider</name>
    <name type="synonym">Epeira ventricosa</name>
    <dbReference type="NCBI Taxonomy" id="182803"/>
    <lineage>
        <taxon>Eukaryota</taxon>
        <taxon>Metazoa</taxon>
        <taxon>Ecdysozoa</taxon>
        <taxon>Arthropoda</taxon>
        <taxon>Chelicerata</taxon>
        <taxon>Arachnida</taxon>
        <taxon>Araneae</taxon>
        <taxon>Araneomorphae</taxon>
        <taxon>Entelegynae</taxon>
        <taxon>Araneoidea</taxon>
        <taxon>Araneidae</taxon>
        <taxon>Araneus</taxon>
    </lineage>
</organism>
<keyword evidence="4" id="KW-1185">Reference proteome</keyword>
<comment type="caution">
    <text evidence="3">The sequence shown here is derived from an EMBL/GenBank/DDBJ whole genome shotgun (WGS) entry which is preliminary data.</text>
</comment>
<proteinExistence type="predicted"/>
<gene>
    <name evidence="2" type="ORF">AVEN_174023_1</name>
    <name evidence="1" type="ORF">AVEN_197947_1</name>
    <name evidence="3" type="ORF">AVEN_260926_1</name>
</gene>
<name>A0A4Y2W3Z0_ARAVE</name>